<protein>
    <submittedName>
        <fullName evidence="2">Uncharacterized protein</fullName>
    </submittedName>
</protein>
<evidence type="ECO:0000256" key="1">
    <source>
        <dbReference type="SAM" id="MobiDB-lite"/>
    </source>
</evidence>
<dbReference type="Proteomes" id="UP001362999">
    <property type="component" value="Unassembled WGS sequence"/>
</dbReference>
<evidence type="ECO:0000313" key="3">
    <source>
        <dbReference type="Proteomes" id="UP001362999"/>
    </source>
</evidence>
<comment type="caution">
    <text evidence="2">The sequence shown here is derived from an EMBL/GenBank/DDBJ whole genome shotgun (WGS) entry which is preliminary data.</text>
</comment>
<evidence type="ECO:0000313" key="2">
    <source>
        <dbReference type="EMBL" id="KAK6988606.1"/>
    </source>
</evidence>
<feature type="compositionally biased region" description="Gly residues" evidence="1">
    <location>
        <begin position="1"/>
        <end position="11"/>
    </location>
</feature>
<dbReference type="AlphaFoldDB" id="A0AAV9ZQ45"/>
<sequence>MDCDGGGGGGSQRDRKDEKEQESLVKLTAITEQQKLFSQDMDIIRALMHKYPQVAAAKQESPFATLMAQSADTQSGNAASSASAFKFNDVPTSEASAPSNFILPSEFTWTMGSNNPISTNDAQTHMRLPKRGSWLFQNTAKATFAPTPRFETMPSEGGTGKE</sequence>
<feature type="compositionally biased region" description="Basic and acidic residues" evidence="1">
    <location>
        <begin position="12"/>
        <end position="23"/>
    </location>
</feature>
<proteinExistence type="predicted"/>
<reference evidence="2 3" key="1">
    <citation type="journal article" date="2024" name="J Genomics">
        <title>Draft genome sequencing and assembly of Favolaschia claudopus CIRM-BRFM 2984 isolated from oak limbs.</title>
        <authorList>
            <person name="Navarro D."/>
            <person name="Drula E."/>
            <person name="Chaduli D."/>
            <person name="Cazenave R."/>
            <person name="Ahrendt S."/>
            <person name="Wang J."/>
            <person name="Lipzen A."/>
            <person name="Daum C."/>
            <person name="Barry K."/>
            <person name="Grigoriev I.V."/>
            <person name="Favel A."/>
            <person name="Rosso M.N."/>
            <person name="Martin F."/>
        </authorList>
    </citation>
    <scope>NUCLEOTIDE SEQUENCE [LARGE SCALE GENOMIC DNA]</scope>
    <source>
        <strain evidence="2 3">CIRM-BRFM 2984</strain>
    </source>
</reference>
<name>A0AAV9ZQ45_9AGAR</name>
<dbReference type="EMBL" id="JAWWNJ010000121">
    <property type="protein sequence ID" value="KAK6988606.1"/>
    <property type="molecule type" value="Genomic_DNA"/>
</dbReference>
<gene>
    <name evidence="2" type="ORF">R3P38DRAFT_3290998</name>
</gene>
<keyword evidence="3" id="KW-1185">Reference proteome</keyword>
<feature type="region of interest" description="Disordered" evidence="1">
    <location>
        <begin position="1"/>
        <end position="23"/>
    </location>
</feature>
<organism evidence="2 3">
    <name type="scientific">Favolaschia claudopus</name>
    <dbReference type="NCBI Taxonomy" id="2862362"/>
    <lineage>
        <taxon>Eukaryota</taxon>
        <taxon>Fungi</taxon>
        <taxon>Dikarya</taxon>
        <taxon>Basidiomycota</taxon>
        <taxon>Agaricomycotina</taxon>
        <taxon>Agaricomycetes</taxon>
        <taxon>Agaricomycetidae</taxon>
        <taxon>Agaricales</taxon>
        <taxon>Marasmiineae</taxon>
        <taxon>Mycenaceae</taxon>
        <taxon>Favolaschia</taxon>
    </lineage>
</organism>
<accession>A0AAV9ZQ45</accession>